<dbReference type="InterPro" id="IPR023366">
    <property type="entry name" value="ATP_synth_asu-like_sf"/>
</dbReference>
<feature type="compositionally biased region" description="Polar residues" evidence="1">
    <location>
        <begin position="915"/>
        <end position="927"/>
    </location>
</feature>
<gene>
    <name evidence="2" type="ORF">E4Q08_18870</name>
</gene>
<accession>A0ABX1TDM4</accession>
<evidence type="ECO:0000256" key="1">
    <source>
        <dbReference type="SAM" id="MobiDB-lite"/>
    </source>
</evidence>
<keyword evidence="3" id="KW-1185">Reference proteome</keyword>
<dbReference type="Proteomes" id="UP000886469">
    <property type="component" value="Unassembled WGS sequence"/>
</dbReference>
<feature type="region of interest" description="Disordered" evidence="1">
    <location>
        <begin position="915"/>
        <end position="938"/>
    </location>
</feature>
<feature type="compositionally biased region" description="Polar residues" evidence="1">
    <location>
        <begin position="359"/>
        <end position="369"/>
    </location>
</feature>
<reference evidence="2" key="1">
    <citation type="submission" date="2019-03" db="EMBL/GenBank/DDBJ databases">
        <title>Metabolic reconstructions from genomes of highly enriched 'Candidatus Accumulibacter' and 'Candidatus Competibacter' bioreactor populations.</title>
        <authorList>
            <person name="Annavajhala M.K."/>
            <person name="Welles L."/>
            <person name="Abbas B."/>
            <person name="Sorokin D."/>
            <person name="Park H."/>
            <person name="Van Loosdrecht M."/>
            <person name="Chandran K."/>
        </authorList>
    </citation>
    <scope>NUCLEOTIDE SEQUENCE</scope>
    <source>
        <strain evidence="2">SBR_L</strain>
    </source>
</reference>
<evidence type="ECO:0000313" key="3">
    <source>
        <dbReference type="Proteomes" id="UP000886469"/>
    </source>
</evidence>
<dbReference type="InterPro" id="IPR011047">
    <property type="entry name" value="Quinoprotein_ADH-like_sf"/>
</dbReference>
<evidence type="ECO:0008006" key="4">
    <source>
        <dbReference type="Google" id="ProtNLM"/>
    </source>
</evidence>
<protein>
    <recommendedName>
        <fullName evidence="4">PilC beta-propeller domain-containing protein</fullName>
    </recommendedName>
</protein>
<proteinExistence type="predicted"/>
<dbReference type="Gene3D" id="2.40.30.20">
    <property type="match status" value="1"/>
</dbReference>
<name>A0ABX1TDM4_9PROT</name>
<organism evidence="2 3">
    <name type="scientific">Candidatus Accumulibacter contiguus</name>
    <dbReference type="NCBI Taxonomy" id="2954381"/>
    <lineage>
        <taxon>Bacteria</taxon>
        <taxon>Pseudomonadati</taxon>
        <taxon>Pseudomonadota</taxon>
        <taxon>Betaproteobacteria</taxon>
        <taxon>Candidatus Accumulibacter</taxon>
    </lineage>
</organism>
<dbReference type="EMBL" id="SPMX01000066">
    <property type="protein sequence ID" value="NMQ07154.1"/>
    <property type="molecule type" value="Genomic_DNA"/>
</dbReference>
<evidence type="ECO:0000313" key="2">
    <source>
        <dbReference type="EMBL" id="NMQ07154.1"/>
    </source>
</evidence>
<dbReference type="InterPro" id="IPR036465">
    <property type="entry name" value="vWFA_dom_sf"/>
</dbReference>
<sequence length="1815" mass="195378">MRGPIMLTPDPTRNPLKPWQRRVAWTLIAALANPAAVLPLSLYSSVASARDTDIYLSTPYAGSTAEPAILLILDTSDSMNRPEGWREYSENSGAYDSHVEYLWNDPGFINNISDTARDPGHALARNGFWSEELMESYGSYIKSKNIPGTLTTFLTNYTNQAEADDPGSRSIYRNYNNASWIFWLPAGAPETDPRLWSNAFNRWAGGVSQSSFPAQVRGGIDYGPTQDFREHNKCNDSPEKLLPSTVFAPTPYPRNTGKYLNQQWQRWEPYLNLKNGRQSNGDTTYPGKLDTSPIPSATSTLQISSGSVVGAIGSNIRAQSEFLGTAGGGEPTGPFPVRDSFPRSAPFSSWTDIGDQGQPIRTQDTSSRSGWTDLKADMGGFNFQIYINSIQVGGRESLFDVLGLYGLTVTFDAMTTTAEQQLSAVKHTAWKGNRDASPAPAFGDMTGTPAYYDSPKSLLRLADVSSVTTTTLCTRSCVIDATPSSKFLGKKWVPSGTQCRDNGINPADCSTPPPACGAPVPETIQNTINCQWSDRQTVQVEGVGTYYHGGTCSGTCTGVACSFGASSSSYCESNLPDITVGSTVYRNASLNSSAGCNAKPDTSTTCEANEGSPACFYVGDNACANPISTSPIDYDKVPKYDYYVYPFAAKTDYLDHDCKADNGTSGNPGSGFMTNATDRTFGQAWNTTSSATGSTASYIPTDPSANYNAVDMYSVNYLNWKFGPKGPNGAPIGRKTRLQIAKDAFTYLVANTNGVRFGLMVFNRMPAPSTGLAGTEGSQGGNVAYAIRRMGSSSTDTDYVNREGLSGAINRVVASGSTPLTEVMYEAYLYFRGETPLFGINSTDAVGGGKVSEGRDPSAIVDGKYDSPMMSNPQKGKDKQANCQKNYVVLVSDGGPENDNQADTLVKALTQVGTPEISTQQDSSSGQYEPDPTSPGVPYGPPDILYPANYIWLDELTHFMAQGDMSPGGATDSDSIPGTQSVSTYTIGFAGGSSPVLENAATADKGAYKADKASELSSKLSEVIATIRDWNPTLAAPTVPISATNRAESSDDIFLAFFGPRLQQCWEGTVKKFKLSSDVDECGKDIDGVQIPLCLTGQTTFTDKLKNIEEFDTSKRTARVRDAAVSHWSDPAKPDGSKPNAGGTGHVLKTASGSTPATRKLYTHLSSSTEKVLTDSSNAMSEVNTAITKTLLGDPSMLDATRATIINYARGGDPTDAGCKDANSATACSTWRAWPHGDVLHSNPAILIYDSDKKGDPADPVVYLFYMSNDGLLHAVDTKDGKEQWAFMPEEYLPKLKTMYENPIGEHLITGDGSPKIYFEDKDQDGKIDKAYLAFGMRRGGRAVYALDITDKAKPQFLWKIDDKTTGFSELGETWSAPAFTRMRADTENPVLVFGAGYDPVPNDQISVTITRSGTTATATTPVDHAYTTGDSVLISGATLAGYNGTKTITVTGARSFTFTVSDSLSTPALGSVKVESITSTSKPMGRGVFFVNGKTGALIRSFTPLDKTDQNTQVSEMGFSIPSDATPLNTDLDSNGYADRLYLGDLGGNVWRFDIDSDKPSDWTSIKFADLTNGETPRRKIFFPPAVVKQLDQGQRFDAVYVGTGDRENPLRTDNHDLMFMIKDTDTGLTTTKDKAVIKYSSDPSKSDFYDLTDNLVQFGTEDQRKTAQTALHDKLGWAMRLDQTVDRDGKKVDGEKVVNAPSVFFNILRFGSYSPFAAASASACVPLGKGTNYAMNALTGGVVVDTNYDGTITSSDSRVSSKYAIRGFPSDGILVIRGGKIFEGSCSDGNCGMSQIGTVGANQRAYWFQEAER</sequence>
<dbReference type="SUPFAM" id="SSF50998">
    <property type="entry name" value="Quinoprotein alcohol dehydrogenase-like"/>
    <property type="match status" value="1"/>
</dbReference>
<feature type="region of interest" description="Disordered" evidence="1">
    <location>
        <begin position="275"/>
        <end position="297"/>
    </location>
</feature>
<feature type="region of interest" description="Disordered" evidence="1">
    <location>
        <begin position="1123"/>
        <end position="1153"/>
    </location>
</feature>
<dbReference type="Gene3D" id="3.40.50.410">
    <property type="entry name" value="von Willebrand factor, type A domain"/>
    <property type="match status" value="1"/>
</dbReference>
<feature type="region of interest" description="Disordered" evidence="1">
    <location>
        <begin position="349"/>
        <end position="369"/>
    </location>
</feature>
<feature type="compositionally biased region" description="Basic and acidic residues" evidence="1">
    <location>
        <begin position="1123"/>
        <end position="1136"/>
    </location>
</feature>
<comment type="caution">
    <text evidence="2">The sequence shown here is derived from an EMBL/GenBank/DDBJ whole genome shotgun (WGS) entry which is preliminary data.</text>
</comment>